<feature type="region of interest" description="Disordered" evidence="1">
    <location>
        <begin position="1"/>
        <end position="34"/>
    </location>
</feature>
<evidence type="ECO:0000313" key="2">
    <source>
        <dbReference type="EMBL" id="GCA67351.1"/>
    </source>
</evidence>
<name>A0A391P119_9FIRM</name>
<evidence type="ECO:0000313" key="3">
    <source>
        <dbReference type="Proteomes" id="UP000265643"/>
    </source>
</evidence>
<evidence type="ECO:0000256" key="1">
    <source>
        <dbReference type="SAM" id="MobiDB-lite"/>
    </source>
</evidence>
<keyword evidence="3" id="KW-1185">Reference proteome</keyword>
<dbReference type="Proteomes" id="UP000265643">
    <property type="component" value="Unassembled WGS sequence"/>
</dbReference>
<dbReference type="AlphaFoldDB" id="A0A391P119"/>
<protein>
    <submittedName>
        <fullName evidence="2">Uncharacterized protein</fullName>
    </submittedName>
</protein>
<feature type="compositionally biased region" description="Basic and acidic residues" evidence="1">
    <location>
        <begin position="1"/>
        <end position="30"/>
    </location>
</feature>
<accession>A0A391P119</accession>
<sequence>MRTESWKLREKEKKIRANKKNDKREGRPEISKSGLPFCCEGYSGVVLLKGSFLPDERTLKPRQDRFIIERNPA</sequence>
<comment type="caution">
    <text evidence="2">The sequence shown here is derived from an EMBL/GenBank/DDBJ whole genome shotgun (WGS) entry which is preliminary data.</text>
</comment>
<gene>
    <name evidence="2" type="ORF">KGMB01110_17870</name>
</gene>
<reference evidence="3" key="1">
    <citation type="submission" date="2018-09" db="EMBL/GenBank/DDBJ databases">
        <title>Draft Genome Sequence of Mediterraneibacter sp. KCTC 15684.</title>
        <authorList>
            <person name="Kim J.S."/>
            <person name="Han K.I."/>
            <person name="Suh M.K."/>
            <person name="Lee K.C."/>
            <person name="Eom M.K."/>
            <person name="Lee J.H."/>
            <person name="Park S.H."/>
            <person name="Kang S.W."/>
            <person name="Park J.E."/>
            <person name="Oh B.S."/>
            <person name="Yu S.Y."/>
            <person name="Choi S.H."/>
            <person name="Lee D.H."/>
            <person name="Yoon H."/>
            <person name="Kim B."/>
            <person name="Yang S.J."/>
            <person name="Lee J.S."/>
        </authorList>
    </citation>
    <scope>NUCLEOTIDE SEQUENCE [LARGE SCALE GENOMIC DNA]</scope>
    <source>
        <strain evidence="3">KCTC 15684</strain>
    </source>
</reference>
<dbReference type="EMBL" id="BHGK01000001">
    <property type="protein sequence ID" value="GCA67351.1"/>
    <property type="molecule type" value="Genomic_DNA"/>
</dbReference>
<organism evidence="2 3">
    <name type="scientific">Mediterraneibacter butyricigenes</name>
    <dbReference type="NCBI Taxonomy" id="2316025"/>
    <lineage>
        <taxon>Bacteria</taxon>
        <taxon>Bacillati</taxon>
        <taxon>Bacillota</taxon>
        <taxon>Clostridia</taxon>
        <taxon>Lachnospirales</taxon>
        <taxon>Lachnospiraceae</taxon>
        <taxon>Mediterraneibacter</taxon>
    </lineage>
</organism>
<proteinExistence type="predicted"/>